<dbReference type="EMBL" id="JBHSAY010000021">
    <property type="protein sequence ID" value="MFC4135361.1"/>
    <property type="molecule type" value="Genomic_DNA"/>
</dbReference>
<dbReference type="InterPro" id="IPR034686">
    <property type="entry name" value="Terpene_cyclase-like_2"/>
</dbReference>
<dbReference type="EC" id="4.2.3.-" evidence="2"/>
<dbReference type="SUPFAM" id="SSF48576">
    <property type="entry name" value="Terpenoid synthases"/>
    <property type="match status" value="1"/>
</dbReference>
<keyword evidence="4" id="KW-1185">Reference proteome</keyword>
<comment type="similarity">
    <text evidence="2">Belongs to the terpene synthase family.</text>
</comment>
<dbReference type="Pfam" id="PF19086">
    <property type="entry name" value="Terpene_syn_C_2"/>
    <property type="match status" value="1"/>
</dbReference>
<dbReference type="InterPro" id="IPR008949">
    <property type="entry name" value="Isoprenoid_synthase_dom_sf"/>
</dbReference>
<accession>A0ABV8LWF4</accession>
<comment type="cofactor">
    <cofactor evidence="2">
        <name>Mg(2+)</name>
        <dbReference type="ChEBI" id="CHEBI:18420"/>
    </cofactor>
</comment>
<keyword evidence="2" id="KW-0479">Metal-binding</keyword>
<organism evidence="3 4">
    <name type="scientific">Hamadaea flava</name>
    <dbReference type="NCBI Taxonomy" id="1742688"/>
    <lineage>
        <taxon>Bacteria</taxon>
        <taxon>Bacillati</taxon>
        <taxon>Actinomycetota</taxon>
        <taxon>Actinomycetes</taxon>
        <taxon>Micromonosporales</taxon>
        <taxon>Micromonosporaceae</taxon>
        <taxon>Hamadaea</taxon>
    </lineage>
</organism>
<evidence type="ECO:0000256" key="1">
    <source>
        <dbReference type="ARBA" id="ARBA00023239"/>
    </source>
</evidence>
<dbReference type="PANTHER" id="PTHR35201:SF4">
    <property type="entry name" value="BETA-PINACENE SYNTHASE-RELATED"/>
    <property type="match status" value="1"/>
</dbReference>
<evidence type="ECO:0000313" key="4">
    <source>
        <dbReference type="Proteomes" id="UP001595816"/>
    </source>
</evidence>
<dbReference type="PANTHER" id="PTHR35201">
    <property type="entry name" value="TERPENE SYNTHASE"/>
    <property type="match status" value="1"/>
</dbReference>
<reference evidence="4" key="1">
    <citation type="journal article" date="2019" name="Int. J. Syst. Evol. Microbiol.">
        <title>The Global Catalogue of Microorganisms (GCM) 10K type strain sequencing project: providing services to taxonomists for standard genome sequencing and annotation.</title>
        <authorList>
            <consortium name="The Broad Institute Genomics Platform"/>
            <consortium name="The Broad Institute Genome Sequencing Center for Infectious Disease"/>
            <person name="Wu L."/>
            <person name="Ma J."/>
        </authorList>
    </citation>
    <scope>NUCLEOTIDE SEQUENCE [LARGE SCALE GENOMIC DNA]</scope>
    <source>
        <strain evidence="4">CGMCC 4.7289</strain>
    </source>
</reference>
<keyword evidence="2" id="KW-0460">Magnesium</keyword>
<evidence type="ECO:0000256" key="2">
    <source>
        <dbReference type="RuleBase" id="RU366034"/>
    </source>
</evidence>
<dbReference type="SFLD" id="SFLDG01020">
    <property type="entry name" value="Terpene_Cyclase_Like_2"/>
    <property type="match status" value="1"/>
</dbReference>
<sequence>MTTVPAAPARAAGMPSAADLLPLVERVPALAAPCRHHREEAAIELAVEEWALRSFPELYPARLQAARFGEMASRAFPETKAPEVILFGQWLVWLFVFDDLRDDGPLGWDEAAVDRLYDAVLSSCDTVPPLDAHPVVRAFRDLWSRTAPRAGASWRAMFRVHLAEHRAACRYEARFRSTRRLPSPNEYAHLRRQANGSFLFDLPEPVLGSELPGELRTSGPWRDLLSACNDVTAWCNDVASAAKESARGDVHNYVLVLAHDQGVSLAAAAAEVLDRIAARIDDLTAAARALPAEFARLDLSKAAARDASKVAMVLLGAPRGHLEWLLESSRYA</sequence>
<dbReference type="SFLD" id="SFLDS00005">
    <property type="entry name" value="Isoprenoid_Synthase_Type_I"/>
    <property type="match status" value="1"/>
</dbReference>
<gene>
    <name evidence="3" type="ORF">ACFOZ4_32520</name>
</gene>
<protein>
    <recommendedName>
        <fullName evidence="2">Terpene synthase</fullName>
        <ecNumber evidence="2">4.2.3.-</ecNumber>
    </recommendedName>
</protein>
<dbReference type="Gene3D" id="1.10.600.10">
    <property type="entry name" value="Farnesyl Diphosphate Synthase"/>
    <property type="match status" value="1"/>
</dbReference>
<name>A0ABV8LWF4_9ACTN</name>
<dbReference type="RefSeq" id="WP_253756470.1">
    <property type="nucleotide sequence ID" value="NZ_JAMZDZ010000001.1"/>
</dbReference>
<keyword evidence="1 2" id="KW-0456">Lyase</keyword>
<dbReference type="Proteomes" id="UP001595816">
    <property type="component" value="Unassembled WGS sequence"/>
</dbReference>
<evidence type="ECO:0000313" key="3">
    <source>
        <dbReference type="EMBL" id="MFC4135361.1"/>
    </source>
</evidence>
<proteinExistence type="inferred from homology"/>
<comment type="caution">
    <text evidence="3">The sequence shown here is derived from an EMBL/GenBank/DDBJ whole genome shotgun (WGS) entry which is preliminary data.</text>
</comment>